<dbReference type="STRING" id="908615.SAMN05421540_101401"/>
<reference evidence="1 2" key="1">
    <citation type="submission" date="2016-10" db="EMBL/GenBank/DDBJ databases">
        <authorList>
            <person name="de Groot N.N."/>
        </authorList>
    </citation>
    <scope>NUCLEOTIDE SEQUENCE [LARGE SCALE GENOMIC DNA]</scope>
    <source>
        <strain evidence="1 2">DSM 23581</strain>
    </source>
</reference>
<organism evidence="1 2">
    <name type="scientific">Psychroflexus halocasei</name>
    <dbReference type="NCBI Taxonomy" id="908615"/>
    <lineage>
        <taxon>Bacteria</taxon>
        <taxon>Pseudomonadati</taxon>
        <taxon>Bacteroidota</taxon>
        <taxon>Flavobacteriia</taxon>
        <taxon>Flavobacteriales</taxon>
        <taxon>Flavobacteriaceae</taxon>
        <taxon>Psychroflexus</taxon>
    </lineage>
</organism>
<dbReference type="InterPro" id="IPR036554">
    <property type="entry name" value="GHMP_kinase_C_sf"/>
</dbReference>
<name>A0A1H3W301_9FLAO</name>
<keyword evidence="2" id="KW-1185">Reference proteome</keyword>
<dbReference type="InterPro" id="IPR014721">
    <property type="entry name" value="Ribsml_uS5_D2-typ_fold_subgr"/>
</dbReference>
<dbReference type="AlphaFoldDB" id="A0A1H3W301"/>
<protein>
    <submittedName>
        <fullName evidence="1">Mevalonate kinase</fullName>
    </submittedName>
</protein>
<dbReference type="RefSeq" id="WP_093238708.1">
    <property type="nucleotide sequence ID" value="NZ_FNQF01000001.1"/>
</dbReference>
<dbReference type="SUPFAM" id="SSF54211">
    <property type="entry name" value="Ribosomal protein S5 domain 2-like"/>
    <property type="match status" value="1"/>
</dbReference>
<evidence type="ECO:0000313" key="1">
    <source>
        <dbReference type="EMBL" id="SDZ81426.1"/>
    </source>
</evidence>
<dbReference type="Gene3D" id="3.30.230.10">
    <property type="match status" value="1"/>
</dbReference>
<accession>A0A1H3W301</accession>
<dbReference type="GO" id="GO:0016301">
    <property type="term" value="F:kinase activity"/>
    <property type="evidence" value="ECO:0007669"/>
    <property type="project" value="UniProtKB-KW"/>
</dbReference>
<dbReference type="Gene3D" id="3.30.70.890">
    <property type="entry name" value="GHMP kinase, C-terminal domain"/>
    <property type="match status" value="1"/>
</dbReference>
<keyword evidence="1" id="KW-0418">Kinase</keyword>
<dbReference type="EMBL" id="FNQF01000001">
    <property type="protein sequence ID" value="SDZ81426.1"/>
    <property type="molecule type" value="Genomic_DNA"/>
</dbReference>
<dbReference type="InterPro" id="IPR047765">
    <property type="entry name" value="GHMP_GYDIA-like"/>
</dbReference>
<dbReference type="NCBIfam" id="NF040656">
    <property type="entry name" value="GHMP_GYDIA"/>
    <property type="match status" value="1"/>
</dbReference>
<dbReference type="Proteomes" id="UP000198820">
    <property type="component" value="Unassembled WGS sequence"/>
</dbReference>
<gene>
    <name evidence="1" type="ORF">SAMN05421540_101401</name>
</gene>
<sequence length="305" mass="35561">MQKSDFYSHGKLLITGEYLVLDQAKALALPTKFGQHLNVKETDSQFSTWESYLSDGSLWYKFEFTINQICQTSYQPKNDFEERLSQIFKFIRSENSELFINEYNFKTHLEFPQNWGLGSSSTLINNLAKWSKINPYKLLENTFGGSGYDIAAAQSKTALFYTRNDFDPQVKTIQFPEFLKDHIYFIYLNQKQNSRDAIEHYRSISQAQKDKSLNEISQISEEVINVENLEHFEELMKQHEGILEKLLGQQKVQDKLFPDYKHGIVKSLGAWGGDFVLVTAKNKGQLSYFKNKAYHTILSYREMIL</sequence>
<dbReference type="InterPro" id="IPR020568">
    <property type="entry name" value="Ribosomal_Su5_D2-typ_SF"/>
</dbReference>
<evidence type="ECO:0000313" key="2">
    <source>
        <dbReference type="Proteomes" id="UP000198820"/>
    </source>
</evidence>
<keyword evidence="1" id="KW-0808">Transferase</keyword>
<proteinExistence type="predicted"/>